<keyword evidence="2" id="KW-1185">Reference proteome</keyword>
<gene>
    <name evidence="1" type="ORF">DK389_03055</name>
</gene>
<proteinExistence type="predicted"/>
<protein>
    <submittedName>
        <fullName evidence="1">Uncharacterized protein</fullName>
    </submittedName>
</protein>
<dbReference type="Proteomes" id="UP000245926">
    <property type="component" value="Chromosome"/>
</dbReference>
<name>A0A2U8W2G5_9HYPH</name>
<evidence type="ECO:0000313" key="2">
    <source>
        <dbReference type="Proteomes" id="UP000245926"/>
    </source>
</evidence>
<reference evidence="2" key="1">
    <citation type="submission" date="2018-05" db="EMBL/GenBank/DDBJ databases">
        <title>Complete Genome Sequence of Methylobacterium sp. 17SD2-17.</title>
        <authorList>
            <person name="Srinivasan S."/>
        </authorList>
    </citation>
    <scope>NUCLEOTIDE SEQUENCE [LARGE SCALE GENOMIC DNA]</scope>
    <source>
        <strain evidence="2">17SD2-17</strain>
    </source>
</reference>
<organism evidence="1 2">
    <name type="scientific">Methylobacterium durans</name>
    <dbReference type="NCBI Taxonomy" id="2202825"/>
    <lineage>
        <taxon>Bacteria</taxon>
        <taxon>Pseudomonadati</taxon>
        <taxon>Pseudomonadota</taxon>
        <taxon>Alphaproteobacteria</taxon>
        <taxon>Hyphomicrobiales</taxon>
        <taxon>Methylobacteriaceae</taxon>
        <taxon>Methylobacterium</taxon>
    </lineage>
</organism>
<sequence length="405" mass="44441">MSLSQRKLKIALNPKLVDKNTTKKKSLFAEGWYNAEVSVDEFTAATTQHGWAYCAQLHGRRKGENFQACNIASVDVDHGPTIEEALASPLIQQHALLIYTTARHKPEAHRFRVVYLLPETITCPKRMRKLNRGLTRSLGGDMAATDAARISFGNSKAQVHHIGGELSPALLRELIADAALPDNTDLTMKEIVSRRSAITLARNQVLRAADGRQLLLCEVQQKTAVHCPVHPDENPSAVTLQSGRGVWGVYCSTCRKTYWPADQRQPECDPEAFVRAAQEVANAGNAAQIELCDWPYQSVVDREAITGCRVHIVSGQAAPPELLPGITLVRSGKGTSKTEALKRLGAGANSVLLFGHRRTLIRGSCRRLNLTCYLDLNKKAAKAGSKQAADTASLESFFWREEDVG</sequence>
<accession>A0A2U8W2G5</accession>
<dbReference type="RefSeq" id="WP_109887388.1">
    <property type="nucleotide sequence ID" value="NZ_CP029550.1"/>
</dbReference>
<dbReference type="AlphaFoldDB" id="A0A2U8W2G5"/>
<dbReference type="EMBL" id="CP029550">
    <property type="protein sequence ID" value="AWN39700.1"/>
    <property type="molecule type" value="Genomic_DNA"/>
</dbReference>
<dbReference type="OrthoDB" id="8255994at2"/>
<dbReference type="KEGG" id="mets:DK389_03055"/>
<evidence type="ECO:0000313" key="1">
    <source>
        <dbReference type="EMBL" id="AWN39700.1"/>
    </source>
</evidence>